<dbReference type="HOGENOM" id="CLU_108923_6_0_10"/>
<dbReference type="KEGG" id="evi:Echvi_4266"/>
<dbReference type="Gene3D" id="3.30.530.20">
    <property type="match status" value="1"/>
</dbReference>
<keyword evidence="4" id="KW-1185">Reference proteome</keyword>
<evidence type="ECO:0000256" key="1">
    <source>
        <dbReference type="ARBA" id="ARBA00006817"/>
    </source>
</evidence>
<dbReference type="Pfam" id="PF08327">
    <property type="entry name" value="AHSA1"/>
    <property type="match status" value="1"/>
</dbReference>
<proteinExistence type="inferred from homology"/>
<comment type="similarity">
    <text evidence="1">Belongs to the AHA1 family.</text>
</comment>
<sequence length="166" mass="19036">MNNHASLDLSVNRANNSIHIKRKFDADLKKVWQAWSDPELLDKWWAPKPYHIETKSLDFKEGGRWLYAMVSPENKKDWCKADYKIIKPLKSISWLDAFCDEEGNDTSGKPNSFWTIVFTEDNGTTTVATTLRHGSITDLDNMIEMGFKEGYEMALSNLDGLLSNTE</sequence>
<name>L0G2K8_ECHVK</name>
<reference evidence="4" key="1">
    <citation type="submission" date="2012-02" db="EMBL/GenBank/DDBJ databases">
        <title>The complete genome of Echinicola vietnamensis DSM 17526.</title>
        <authorList>
            <person name="Lucas S."/>
            <person name="Copeland A."/>
            <person name="Lapidus A."/>
            <person name="Glavina del Rio T."/>
            <person name="Dalin E."/>
            <person name="Tice H."/>
            <person name="Bruce D."/>
            <person name="Goodwin L."/>
            <person name="Pitluck S."/>
            <person name="Peters L."/>
            <person name="Ovchinnikova G."/>
            <person name="Teshima H."/>
            <person name="Kyrpides N."/>
            <person name="Mavromatis K."/>
            <person name="Ivanova N."/>
            <person name="Brettin T."/>
            <person name="Detter J.C."/>
            <person name="Han C."/>
            <person name="Larimer F."/>
            <person name="Land M."/>
            <person name="Hauser L."/>
            <person name="Markowitz V."/>
            <person name="Cheng J.-F."/>
            <person name="Hugenholtz P."/>
            <person name="Woyke T."/>
            <person name="Wu D."/>
            <person name="Brambilla E."/>
            <person name="Klenk H.-P."/>
            <person name="Eisen J.A."/>
        </authorList>
    </citation>
    <scope>NUCLEOTIDE SEQUENCE [LARGE SCALE GENOMIC DNA]</scope>
    <source>
        <strain evidence="4">DSM 17526 / LMG 23754 / KMM 6221</strain>
    </source>
</reference>
<dbReference type="CDD" id="cd07814">
    <property type="entry name" value="SRPBCC_CalC_Aha1-like"/>
    <property type="match status" value="1"/>
</dbReference>
<dbReference type="EMBL" id="CP003346">
    <property type="protein sequence ID" value="AGA80459.1"/>
    <property type="molecule type" value="Genomic_DNA"/>
</dbReference>
<dbReference type="PATRIC" id="fig|926556.3.peg.4508"/>
<dbReference type="Proteomes" id="UP000010796">
    <property type="component" value="Chromosome"/>
</dbReference>
<evidence type="ECO:0000259" key="2">
    <source>
        <dbReference type="Pfam" id="PF08327"/>
    </source>
</evidence>
<gene>
    <name evidence="3" type="ordered locus">Echvi_4266</name>
</gene>
<evidence type="ECO:0000313" key="3">
    <source>
        <dbReference type="EMBL" id="AGA80459.1"/>
    </source>
</evidence>
<accession>L0G2K8</accession>
<dbReference type="InterPro" id="IPR013538">
    <property type="entry name" value="ASHA1/2-like_C"/>
</dbReference>
<organism evidence="3 4">
    <name type="scientific">Echinicola vietnamensis (strain DSM 17526 / LMG 23754 / KMM 6221)</name>
    <dbReference type="NCBI Taxonomy" id="926556"/>
    <lineage>
        <taxon>Bacteria</taxon>
        <taxon>Pseudomonadati</taxon>
        <taxon>Bacteroidota</taxon>
        <taxon>Cytophagia</taxon>
        <taxon>Cytophagales</taxon>
        <taxon>Cyclobacteriaceae</taxon>
        <taxon>Echinicola</taxon>
    </lineage>
</organism>
<dbReference type="STRING" id="926556.Echvi_4266"/>
<dbReference type="eggNOG" id="COG3832">
    <property type="taxonomic scope" value="Bacteria"/>
</dbReference>
<protein>
    <recommendedName>
        <fullName evidence="2">Activator of Hsp90 ATPase homologue 1/2-like C-terminal domain-containing protein</fullName>
    </recommendedName>
</protein>
<evidence type="ECO:0000313" key="4">
    <source>
        <dbReference type="Proteomes" id="UP000010796"/>
    </source>
</evidence>
<dbReference type="SUPFAM" id="SSF55961">
    <property type="entry name" value="Bet v1-like"/>
    <property type="match status" value="1"/>
</dbReference>
<dbReference type="OrthoDB" id="9795306at2"/>
<dbReference type="InterPro" id="IPR023393">
    <property type="entry name" value="START-like_dom_sf"/>
</dbReference>
<feature type="domain" description="Activator of Hsp90 ATPase homologue 1/2-like C-terminal" evidence="2">
    <location>
        <begin position="26"/>
        <end position="162"/>
    </location>
</feature>
<dbReference type="AlphaFoldDB" id="L0G2K8"/>